<keyword evidence="6" id="KW-1278">Translocase</keyword>
<dbReference type="PANTHER" id="PTHR42711">
    <property type="entry name" value="ABC TRANSPORTER ATP-BINDING PROTEIN"/>
    <property type="match status" value="1"/>
</dbReference>
<evidence type="ECO:0000256" key="2">
    <source>
        <dbReference type="ARBA" id="ARBA00022448"/>
    </source>
</evidence>
<evidence type="ECO:0000256" key="4">
    <source>
        <dbReference type="ARBA" id="ARBA00022741"/>
    </source>
</evidence>
<gene>
    <name evidence="12" type="ORF">ACFSJS_03015</name>
</gene>
<keyword evidence="4" id="KW-0547">Nucleotide-binding</keyword>
<keyword evidence="8" id="KW-0046">Antibiotic resistance</keyword>
<comment type="similarity">
    <text evidence="9">Belongs to the ABC transporter superfamily. Drug exporter-1 (DrugE1) (TC 3.A.1.105) family.</text>
</comment>
<keyword evidence="2" id="KW-0813">Transport</keyword>
<dbReference type="PROSITE" id="PS00211">
    <property type="entry name" value="ABC_TRANSPORTER_1"/>
    <property type="match status" value="1"/>
</dbReference>
<sequence length="351" mass="37376">MTTPSGAAGPARHADHAVLAEGLVKRYGGKRALDGLDLAVRRGTVHGVLGPNGAGKTTAVRILATLVRPDGGRAAVAGHDVAREPGRVRRRIGLAGQYAAVDEILTGRQNLEMFGRLFHLGTRRARQRAGELLERFGLAEAADRPLRTYSGGMRRRLDLAAGMILAPEVLFLDEPTTGLDPRSRNEVWDAVRSMAAAGTTVLLTTQYLEEADRLADRVTVIDHGVRIADDTPAALKGAVGGDRVEVVVRDAADVPAAAEVLARVADEGAEPYADPEERRLHAPVTDRVAALTEVARTLQDRGVGVEDIGLRRPTLDEVFLRLTGRRAESGDGDRAGRAEGERETAKEGAAA</sequence>
<keyword evidence="5 12" id="KW-0067">ATP-binding</keyword>
<keyword evidence="13" id="KW-1185">Reference proteome</keyword>
<dbReference type="Gene3D" id="3.40.50.300">
    <property type="entry name" value="P-loop containing nucleotide triphosphate hydrolases"/>
    <property type="match status" value="1"/>
</dbReference>
<organism evidence="12 13">
    <name type="scientific">Streptomyces desertarenae</name>
    <dbReference type="NCBI Taxonomy" id="2666184"/>
    <lineage>
        <taxon>Bacteria</taxon>
        <taxon>Bacillati</taxon>
        <taxon>Actinomycetota</taxon>
        <taxon>Actinomycetes</taxon>
        <taxon>Kitasatosporales</taxon>
        <taxon>Streptomycetaceae</taxon>
        <taxon>Streptomyces</taxon>
    </lineage>
</organism>
<dbReference type="SMART" id="SM00382">
    <property type="entry name" value="AAA"/>
    <property type="match status" value="1"/>
</dbReference>
<feature type="domain" description="ABC transporter" evidence="11">
    <location>
        <begin position="18"/>
        <end position="248"/>
    </location>
</feature>
<comment type="caution">
    <text evidence="12">The sequence shown here is derived from an EMBL/GenBank/DDBJ whole genome shotgun (WGS) entry which is preliminary data.</text>
</comment>
<dbReference type="GO" id="GO:0005524">
    <property type="term" value="F:ATP binding"/>
    <property type="evidence" value="ECO:0007669"/>
    <property type="project" value="UniProtKB-KW"/>
</dbReference>
<dbReference type="SUPFAM" id="SSF52540">
    <property type="entry name" value="P-loop containing nucleoside triphosphate hydrolases"/>
    <property type="match status" value="1"/>
</dbReference>
<proteinExistence type="inferred from homology"/>
<dbReference type="InterPro" id="IPR017871">
    <property type="entry name" value="ABC_transporter-like_CS"/>
</dbReference>
<evidence type="ECO:0000256" key="7">
    <source>
        <dbReference type="ARBA" id="ARBA00023136"/>
    </source>
</evidence>
<dbReference type="InterPro" id="IPR005894">
    <property type="entry name" value="DrrA"/>
</dbReference>
<evidence type="ECO:0000313" key="12">
    <source>
        <dbReference type="EMBL" id="MFD1828637.1"/>
    </source>
</evidence>
<keyword evidence="7" id="KW-0472">Membrane</keyword>
<evidence type="ECO:0000256" key="6">
    <source>
        <dbReference type="ARBA" id="ARBA00022967"/>
    </source>
</evidence>
<name>A0ABW4PEP9_9ACTN</name>
<evidence type="ECO:0000256" key="9">
    <source>
        <dbReference type="ARBA" id="ARBA00049985"/>
    </source>
</evidence>
<evidence type="ECO:0000256" key="10">
    <source>
        <dbReference type="SAM" id="MobiDB-lite"/>
    </source>
</evidence>
<dbReference type="PROSITE" id="PS50893">
    <property type="entry name" value="ABC_TRANSPORTER_2"/>
    <property type="match status" value="1"/>
</dbReference>
<dbReference type="Proteomes" id="UP001597365">
    <property type="component" value="Unassembled WGS sequence"/>
</dbReference>
<reference evidence="13" key="1">
    <citation type="journal article" date="2019" name="Int. J. Syst. Evol. Microbiol.">
        <title>The Global Catalogue of Microorganisms (GCM) 10K type strain sequencing project: providing services to taxonomists for standard genome sequencing and annotation.</title>
        <authorList>
            <consortium name="The Broad Institute Genomics Platform"/>
            <consortium name="The Broad Institute Genome Sequencing Center for Infectious Disease"/>
            <person name="Wu L."/>
            <person name="Ma J."/>
        </authorList>
    </citation>
    <scope>NUCLEOTIDE SEQUENCE [LARGE SCALE GENOMIC DNA]</scope>
    <source>
        <strain evidence="13">CGMCC 4.7455</strain>
    </source>
</reference>
<dbReference type="InterPro" id="IPR003439">
    <property type="entry name" value="ABC_transporter-like_ATP-bd"/>
</dbReference>
<dbReference type="Pfam" id="PF00005">
    <property type="entry name" value="ABC_tran"/>
    <property type="match status" value="1"/>
</dbReference>
<dbReference type="NCBIfam" id="TIGR01188">
    <property type="entry name" value="drrA"/>
    <property type="match status" value="1"/>
</dbReference>
<feature type="region of interest" description="Disordered" evidence="10">
    <location>
        <begin position="326"/>
        <end position="351"/>
    </location>
</feature>
<dbReference type="PANTHER" id="PTHR42711:SF19">
    <property type="entry name" value="DOXORUBICIN RESISTANCE ATP-BINDING PROTEIN DRRA"/>
    <property type="match status" value="1"/>
</dbReference>
<evidence type="ECO:0000313" key="13">
    <source>
        <dbReference type="Proteomes" id="UP001597365"/>
    </source>
</evidence>
<dbReference type="InterPro" id="IPR003593">
    <property type="entry name" value="AAA+_ATPase"/>
</dbReference>
<dbReference type="EMBL" id="JBHUFU010000001">
    <property type="protein sequence ID" value="MFD1828637.1"/>
    <property type="molecule type" value="Genomic_DNA"/>
</dbReference>
<evidence type="ECO:0000256" key="5">
    <source>
        <dbReference type="ARBA" id="ARBA00022840"/>
    </source>
</evidence>
<keyword evidence="3" id="KW-1003">Cell membrane</keyword>
<evidence type="ECO:0000259" key="11">
    <source>
        <dbReference type="PROSITE" id="PS50893"/>
    </source>
</evidence>
<evidence type="ECO:0000256" key="1">
    <source>
        <dbReference type="ARBA" id="ARBA00004413"/>
    </source>
</evidence>
<dbReference type="RefSeq" id="WP_380896331.1">
    <property type="nucleotide sequence ID" value="NZ_JBHUFU010000001.1"/>
</dbReference>
<dbReference type="InterPro" id="IPR050763">
    <property type="entry name" value="ABC_transporter_ATP-binding"/>
</dbReference>
<accession>A0ABW4PEP9</accession>
<evidence type="ECO:0000256" key="3">
    <source>
        <dbReference type="ARBA" id="ARBA00022475"/>
    </source>
</evidence>
<comment type="subcellular location">
    <subcellularLocation>
        <location evidence="1">Cell membrane</location>
        <topology evidence="1">Peripheral membrane protein</topology>
        <orientation evidence="1">Cytoplasmic side</orientation>
    </subcellularLocation>
</comment>
<dbReference type="InterPro" id="IPR027417">
    <property type="entry name" value="P-loop_NTPase"/>
</dbReference>
<protein>
    <submittedName>
        <fullName evidence="12">ATP-binding cassette domain-containing protein</fullName>
    </submittedName>
</protein>
<evidence type="ECO:0000256" key="8">
    <source>
        <dbReference type="ARBA" id="ARBA00023251"/>
    </source>
</evidence>